<protein>
    <submittedName>
        <fullName evidence="1">Uncharacterized protein</fullName>
    </submittedName>
</protein>
<reference evidence="1" key="2">
    <citation type="submission" date="2014-01" db="EMBL/GenBank/DDBJ databases">
        <authorList>
            <person name="Hammerl J."/>
        </authorList>
    </citation>
    <scope>NUCLEOTIDE SEQUENCE</scope>
    <source>
        <strain evidence="1">48/10</strain>
        <plasmid evidence="1">p48/10</plasmid>
    </source>
</reference>
<accession>A0AAI9ELV0</accession>
<geneLocation type="plasmid" evidence="1">
    <name>p48/10</name>
</geneLocation>
<dbReference type="AlphaFoldDB" id="A0AAI9ELV0"/>
<proteinExistence type="predicted"/>
<sequence length="97" mass="11007">MHDTIIKLADVASVLKQRLPELVSGTIFDVLELEVEERSGMVVDYIINKVGTDYVLVIDDRDLTPELTTLEFDSIEAMVTYFERGERKPMVLDSVES</sequence>
<dbReference type="RefSeq" id="WP_032071963.1">
    <property type="nucleotide sequence ID" value="NZ_MVKQ01000120.1"/>
</dbReference>
<organism evidence="1">
    <name type="scientific">Vibrio vulnificus</name>
    <dbReference type="NCBI Taxonomy" id="672"/>
    <lineage>
        <taxon>Bacteria</taxon>
        <taxon>Pseudomonadati</taxon>
        <taxon>Pseudomonadota</taxon>
        <taxon>Gammaproteobacteria</taxon>
        <taxon>Vibrionales</taxon>
        <taxon>Vibrionaceae</taxon>
        <taxon>Vibrio</taxon>
    </lineage>
</organism>
<name>A0AAI9ELV0_VIBVL</name>
<reference evidence="1" key="1">
    <citation type="journal article" date="2014" name="Genome Announc.">
        <title>Complete Nucleotide Sequence of pVv01, a P1-Like Plasmid Prophage of Vibrio vulnificus.</title>
        <authorList>
            <person name="Hammerl J.A."/>
            <person name="Klevanskaa K."/>
            <person name="Strauch E."/>
            <person name="Hertwig S."/>
        </authorList>
    </citation>
    <scope>NUCLEOTIDE SEQUENCE</scope>
    <source>
        <strain evidence="1">48/10</strain>
    </source>
</reference>
<keyword evidence="1" id="KW-0614">Plasmid</keyword>
<dbReference type="EMBL" id="HG803186">
    <property type="protein sequence ID" value="CDM12441.1"/>
    <property type="molecule type" value="Genomic_DNA"/>
</dbReference>
<evidence type="ECO:0000313" key="1">
    <source>
        <dbReference type="EMBL" id="CDM12441.1"/>
    </source>
</evidence>